<keyword evidence="1" id="KW-0812">Transmembrane</keyword>
<dbReference type="PANTHER" id="PTHR30441">
    <property type="entry name" value="DUF748 DOMAIN-CONTAINING PROTEIN"/>
    <property type="match status" value="1"/>
</dbReference>
<gene>
    <name evidence="2" type="ORF">METZ01_LOCUS202874</name>
</gene>
<evidence type="ECO:0000313" key="2">
    <source>
        <dbReference type="EMBL" id="SVB50020.1"/>
    </source>
</evidence>
<dbReference type="GO" id="GO:0005886">
    <property type="term" value="C:plasma membrane"/>
    <property type="evidence" value="ECO:0007669"/>
    <property type="project" value="TreeGrafter"/>
</dbReference>
<organism evidence="2">
    <name type="scientific">marine metagenome</name>
    <dbReference type="NCBI Taxonomy" id="408172"/>
    <lineage>
        <taxon>unclassified sequences</taxon>
        <taxon>metagenomes</taxon>
        <taxon>ecological metagenomes</taxon>
    </lineage>
</organism>
<reference evidence="2" key="1">
    <citation type="submission" date="2018-05" db="EMBL/GenBank/DDBJ databases">
        <authorList>
            <person name="Lanie J.A."/>
            <person name="Ng W.-L."/>
            <person name="Kazmierczak K.M."/>
            <person name="Andrzejewski T.M."/>
            <person name="Davidsen T.M."/>
            <person name="Wayne K.J."/>
            <person name="Tettelin H."/>
            <person name="Glass J.I."/>
            <person name="Rusch D."/>
            <person name="Podicherti R."/>
            <person name="Tsui H.-C.T."/>
            <person name="Winkler M.E."/>
        </authorList>
    </citation>
    <scope>NUCLEOTIDE SEQUENCE</scope>
</reference>
<dbReference type="PANTHER" id="PTHR30441:SF4">
    <property type="entry name" value="PROTEIN ASMA"/>
    <property type="match status" value="1"/>
</dbReference>
<keyword evidence="1" id="KW-0472">Membrane</keyword>
<dbReference type="EMBL" id="UINC01044486">
    <property type="protein sequence ID" value="SVB50020.1"/>
    <property type="molecule type" value="Genomic_DNA"/>
</dbReference>
<proteinExistence type="predicted"/>
<dbReference type="InterPro" id="IPR052894">
    <property type="entry name" value="AsmA-related"/>
</dbReference>
<dbReference type="AlphaFoldDB" id="A0A382EH64"/>
<accession>A0A382EH64</accession>
<evidence type="ECO:0008006" key="3">
    <source>
        <dbReference type="Google" id="ProtNLM"/>
    </source>
</evidence>
<dbReference type="GO" id="GO:0090313">
    <property type="term" value="P:regulation of protein targeting to membrane"/>
    <property type="evidence" value="ECO:0007669"/>
    <property type="project" value="TreeGrafter"/>
</dbReference>
<protein>
    <recommendedName>
        <fullName evidence="3">AsmA domain-containing protein</fullName>
    </recommendedName>
</protein>
<name>A0A382EH64_9ZZZZ</name>
<feature type="non-terminal residue" evidence="2">
    <location>
        <position position="199"/>
    </location>
</feature>
<keyword evidence="1" id="KW-1133">Transmembrane helix</keyword>
<evidence type="ECO:0000256" key="1">
    <source>
        <dbReference type="SAM" id="Phobius"/>
    </source>
</evidence>
<feature type="transmembrane region" description="Helical" evidence="1">
    <location>
        <begin position="16"/>
        <end position="35"/>
    </location>
</feature>
<sequence length="199" mass="22192">MSNLLNESKTEKLAKFFKFSLIVSLVLGAVLFGFLSTNMDSLREPIASELSEITGLPIQLESLNLSLSTGLSLRGNGLKVRSKDESQQIFSAQKIFLDARFKPLLKGQLKIKKIILVNPTMDIVLKPNLESVGSTKNLKNFKTSDQAAKKHSKNIKNSKLDEILENKQGLESVRNLFQKQSTSLRVIEVIDGKLTLHRP</sequence>